<name>A0A0G1GL79_9BACT</name>
<evidence type="ECO:0000256" key="2">
    <source>
        <dbReference type="SAM" id="Phobius"/>
    </source>
</evidence>
<sequence length="860" mass="96161">MTKPSSSSLKKELAALPIARIETMDQSYVLNLREYLFANGCQVFVNTGPTENVTYFFVVGDSNFVKKTLAFRHELGKKQLVICWDTEGHESIEQFLGLHSKIVFVDPVPITSDVLSEIFTFLFTTKGKELNMQSSWSKKGTKDGDGSEIPHTKVQAESLDTHTEESLKLPSTRAYEDVQKRRIANLITDMFGKKRDTKTVHSTDNGQNKENLKTETPRKQKLWLSYLVPIALITFFLCMSPFLLYSVSFLIRGWSLMSAAAGFTEGKGNVVEAQVKNERFWSGYTHLTMPFVHGTMRFGLGDKTIQAFERVDRLSDLIADAELELLAMNDAVLSMGSSLILDQKDKQSLSPVVAVDTIRKSIPSIRNKLDLAAAYLQSFRSLQSFPFSLPAVQVQIEKAIAKIEKLRQVSEVGERISQLYPFIGGFRDKQRVAVILQNSSELRPTGGFIGSLAHLTVSEGSLEEMRIEDVYALDGQLKGHVEPPGPIKELLAQEHWYLRDSNWNPDFSKTSQTVQFFYEKETGERVESVVGVTSSFIVRILKVVGPVDIPFYNDRITADNFYLKSFYYSQANFFPGSNQKKDFLGALMEAILSKLQKNVQSGVAIMEIIHDSLASRDIQLYTADPEGQRAIEQFGWGGKVPAGSACLVTENQPPCVFSYVYINESNVGVNKVNAFIERSQTRSVQISETGTISETISRKIQNVSRRESGTGDYMTYLRIFFPSGSILTSLTLDGKPIPMKDIKTKRSGLPYGELDTSIPNLNGVAVVFEVAPGRERIISVAISHGQTMLTENKEAILTLFEQKQAGVDQVPITTTITYPPAWTGLPLPSTQTGRVVAKQGYLEYNTVLSQDNEFLIRFMR</sequence>
<dbReference type="EMBL" id="LCHM01000056">
    <property type="protein sequence ID" value="KKT35295.1"/>
    <property type="molecule type" value="Genomic_DNA"/>
</dbReference>
<dbReference type="Proteomes" id="UP000034617">
    <property type="component" value="Unassembled WGS sequence"/>
</dbReference>
<feature type="transmembrane region" description="Helical" evidence="2">
    <location>
        <begin position="223"/>
        <end position="245"/>
    </location>
</feature>
<feature type="region of interest" description="Disordered" evidence="1">
    <location>
        <begin position="134"/>
        <end position="160"/>
    </location>
</feature>
<keyword evidence="2" id="KW-0812">Transmembrane</keyword>
<keyword evidence="2" id="KW-1133">Transmembrane helix</keyword>
<evidence type="ECO:0000256" key="1">
    <source>
        <dbReference type="SAM" id="MobiDB-lite"/>
    </source>
</evidence>
<accession>A0A0G1GL79</accession>
<keyword evidence="2" id="KW-0472">Membrane</keyword>
<protein>
    <submittedName>
        <fullName evidence="3">Tetratricopeptide TPR_2 repeat protein</fullName>
    </submittedName>
</protein>
<dbReference type="InterPro" id="IPR025101">
    <property type="entry name" value="DUF4012"/>
</dbReference>
<comment type="caution">
    <text evidence="3">The sequence shown here is derived from an EMBL/GenBank/DDBJ whole genome shotgun (WGS) entry which is preliminary data.</text>
</comment>
<reference evidence="3 4" key="1">
    <citation type="journal article" date="2015" name="Nature">
        <title>rRNA introns, odd ribosomes, and small enigmatic genomes across a large radiation of phyla.</title>
        <authorList>
            <person name="Brown C.T."/>
            <person name="Hug L.A."/>
            <person name="Thomas B.C."/>
            <person name="Sharon I."/>
            <person name="Castelle C.J."/>
            <person name="Singh A."/>
            <person name="Wilkins M.J."/>
            <person name="Williams K.H."/>
            <person name="Banfield J.F."/>
        </authorList>
    </citation>
    <scope>NUCLEOTIDE SEQUENCE [LARGE SCALE GENOMIC DNA]</scope>
</reference>
<organism evidence="3 4">
    <name type="scientific">Candidatus Gottesmanbacteria bacterium GW2011_GWB1_44_11c</name>
    <dbReference type="NCBI Taxonomy" id="1618447"/>
    <lineage>
        <taxon>Bacteria</taxon>
        <taxon>Candidatus Gottesmaniibacteriota</taxon>
    </lineage>
</organism>
<proteinExistence type="predicted"/>
<gene>
    <name evidence="3" type="ORF">UW22_C0056G0004</name>
</gene>
<evidence type="ECO:0000313" key="3">
    <source>
        <dbReference type="EMBL" id="KKT35295.1"/>
    </source>
</evidence>
<evidence type="ECO:0000313" key="4">
    <source>
        <dbReference type="Proteomes" id="UP000034617"/>
    </source>
</evidence>
<dbReference type="Pfam" id="PF13196">
    <property type="entry name" value="DUF4012"/>
    <property type="match status" value="1"/>
</dbReference>
<dbReference type="AlphaFoldDB" id="A0A0G1GL79"/>
<feature type="compositionally biased region" description="Basic and acidic residues" evidence="1">
    <location>
        <begin position="140"/>
        <end position="151"/>
    </location>
</feature>